<evidence type="ECO:0000313" key="3">
    <source>
        <dbReference type="Proteomes" id="UP000044841"/>
    </source>
</evidence>
<gene>
    <name evidence="2" type="ORF">RSOLAG22IIIB_07322</name>
</gene>
<feature type="chain" id="PRO_5005501980" evidence="1">
    <location>
        <begin position="19"/>
        <end position="116"/>
    </location>
</feature>
<evidence type="ECO:0000313" key="2">
    <source>
        <dbReference type="EMBL" id="CUA67275.1"/>
    </source>
</evidence>
<name>A0A0K6FLY7_9AGAM</name>
<feature type="signal peptide" evidence="1">
    <location>
        <begin position="1"/>
        <end position="18"/>
    </location>
</feature>
<reference evidence="2 3" key="1">
    <citation type="submission" date="2015-07" db="EMBL/GenBank/DDBJ databases">
        <authorList>
            <person name="Noorani M."/>
        </authorList>
    </citation>
    <scope>NUCLEOTIDE SEQUENCE [LARGE SCALE GENOMIC DNA]</scope>
    <source>
        <strain evidence="2">BBA 69670</strain>
    </source>
</reference>
<keyword evidence="3" id="KW-1185">Reference proteome</keyword>
<proteinExistence type="predicted"/>
<evidence type="ECO:0000256" key="1">
    <source>
        <dbReference type="SAM" id="SignalP"/>
    </source>
</evidence>
<organism evidence="2 3">
    <name type="scientific">Rhizoctonia solani</name>
    <dbReference type="NCBI Taxonomy" id="456999"/>
    <lineage>
        <taxon>Eukaryota</taxon>
        <taxon>Fungi</taxon>
        <taxon>Dikarya</taxon>
        <taxon>Basidiomycota</taxon>
        <taxon>Agaricomycotina</taxon>
        <taxon>Agaricomycetes</taxon>
        <taxon>Cantharellales</taxon>
        <taxon>Ceratobasidiaceae</taxon>
        <taxon>Rhizoctonia</taxon>
    </lineage>
</organism>
<accession>A0A0K6FLY7</accession>
<protein>
    <submittedName>
        <fullName evidence="2">Uncharacterized protein</fullName>
    </submittedName>
</protein>
<sequence>MIFTPFALAAALSTSALALHIAVRQDSTVGQPISVGLAANRSAPANETFGTANQTINWTELPKTLCVVPIFAKDAGITNDTDTLLITQQALEICPQATSIVCASSLGNTTNSTSEA</sequence>
<keyword evidence="1" id="KW-0732">Signal</keyword>
<dbReference type="AlphaFoldDB" id="A0A0K6FLY7"/>
<dbReference type="EMBL" id="CYGV01000069">
    <property type="protein sequence ID" value="CUA67275.1"/>
    <property type="molecule type" value="Genomic_DNA"/>
</dbReference>
<dbReference type="Proteomes" id="UP000044841">
    <property type="component" value="Unassembled WGS sequence"/>
</dbReference>